<dbReference type="GO" id="GO:0046872">
    <property type="term" value="F:metal ion binding"/>
    <property type="evidence" value="ECO:0007669"/>
    <property type="project" value="UniProtKB-KW"/>
</dbReference>
<dbReference type="SUPFAM" id="SSF53067">
    <property type="entry name" value="Actin-like ATPase domain"/>
    <property type="match status" value="2"/>
</dbReference>
<evidence type="ECO:0000256" key="6">
    <source>
        <dbReference type="ARBA" id="ARBA00012102"/>
    </source>
</evidence>
<evidence type="ECO:0000256" key="1">
    <source>
        <dbReference type="ARBA" id="ARBA00001206"/>
    </source>
</evidence>
<keyword evidence="12 16" id="KW-0630">Potassium</keyword>
<dbReference type="NCBIfam" id="NF009855">
    <property type="entry name" value="PRK13321.1"/>
    <property type="match status" value="1"/>
</dbReference>
<keyword evidence="9 16" id="KW-0547">Nucleotide-binding</keyword>
<dbReference type="GO" id="GO:0004594">
    <property type="term" value="F:pantothenate kinase activity"/>
    <property type="evidence" value="ECO:0007669"/>
    <property type="project" value="UniProtKB-UniRule"/>
</dbReference>
<dbReference type="Proteomes" id="UP000198584">
    <property type="component" value="Unassembled WGS sequence"/>
</dbReference>
<keyword evidence="16" id="KW-0479">Metal-binding</keyword>
<evidence type="ECO:0000256" key="11">
    <source>
        <dbReference type="ARBA" id="ARBA00022840"/>
    </source>
</evidence>
<comment type="cofactor">
    <cofactor evidence="2">
        <name>K(+)</name>
        <dbReference type="ChEBI" id="CHEBI:29103"/>
    </cofactor>
</comment>
<dbReference type="NCBIfam" id="NF009848">
    <property type="entry name" value="PRK13318.1-6"/>
    <property type="match status" value="1"/>
</dbReference>
<evidence type="ECO:0000256" key="15">
    <source>
        <dbReference type="ARBA" id="ARBA00040883"/>
    </source>
</evidence>
<evidence type="ECO:0000256" key="5">
    <source>
        <dbReference type="ARBA" id="ARBA00011738"/>
    </source>
</evidence>
<sequence>MIKAQKRYIKWGQVMIFVLDVGNTNTVLGVFEADKLKYQWRIKTDRYKTEDEFGMLIKSLLDHEGLSFSDIDGVIISSVVPPIMFALERMSRVYFERKPMIIGAEEVDEGLSMAYPNPKEIGADRIVNAVGALQEHTAPLVIIDFGTATTYCYINEKEEYFGGVIAPGINVSMEALYAKAAKLPKIEIKNPGQVVGQSTVEAMQSGVFFGYVGQVDEVVRRMKETAPSNPKVIATGGLAGLIAGESRTIDVVDPYLTLKGLYTIYQRNREKKEFKGE</sequence>
<keyword evidence="8 16" id="KW-0808">Transferase</keyword>
<name>A0A1H4HEF1_9BACI</name>
<dbReference type="EC" id="2.7.1.33" evidence="6 16"/>
<dbReference type="PANTHER" id="PTHR34265">
    <property type="entry name" value="TYPE III PANTOTHENATE KINASE"/>
    <property type="match status" value="1"/>
</dbReference>
<feature type="binding site" evidence="16">
    <location>
        <position position="115"/>
    </location>
    <ligand>
        <name>substrate</name>
    </ligand>
</feature>
<dbReference type="GO" id="GO:0015937">
    <property type="term" value="P:coenzyme A biosynthetic process"/>
    <property type="evidence" value="ECO:0007669"/>
    <property type="project" value="UniProtKB-UniRule"/>
</dbReference>
<dbReference type="InterPro" id="IPR004619">
    <property type="entry name" value="Type_III_PanK"/>
</dbReference>
<evidence type="ECO:0000256" key="13">
    <source>
        <dbReference type="ARBA" id="ARBA00022993"/>
    </source>
</evidence>
<gene>
    <name evidence="16" type="primary">coaX</name>
    <name evidence="17" type="ORF">SAMN05421743_12747</name>
</gene>
<comment type="catalytic activity">
    <reaction evidence="1 16">
        <text>(R)-pantothenate + ATP = (R)-4'-phosphopantothenate + ADP + H(+)</text>
        <dbReference type="Rhea" id="RHEA:16373"/>
        <dbReference type="ChEBI" id="CHEBI:10986"/>
        <dbReference type="ChEBI" id="CHEBI:15378"/>
        <dbReference type="ChEBI" id="CHEBI:29032"/>
        <dbReference type="ChEBI" id="CHEBI:30616"/>
        <dbReference type="ChEBI" id="CHEBI:456216"/>
        <dbReference type="EC" id="2.7.1.33"/>
    </reaction>
</comment>
<dbReference type="STRING" id="571932.SAMN05421743_12747"/>
<dbReference type="PANTHER" id="PTHR34265:SF1">
    <property type="entry name" value="TYPE III PANTOTHENATE KINASE"/>
    <property type="match status" value="1"/>
</dbReference>
<dbReference type="EMBL" id="FNQR01000027">
    <property type="protein sequence ID" value="SEB20207.1"/>
    <property type="molecule type" value="Genomic_DNA"/>
</dbReference>
<evidence type="ECO:0000256" key="12">
    <source>
        <dbReference type="ARBA" id="ARBA00022958"/>
    </source>
</evidence>
<keyword evidence="10 16" id="KW-0418">Kinase</keyword>
<dbReference type="GO" id="GO:0005524">
    <property type="term" value="F:ATP binding"/>
    <property type="evidence" value="ECO:0007669"/>
    <property type="project" value="UniProtKB-UniRule"/>
</dbReference>
<keyword evidence="11 16" id="KW-0067">ATP-binding</keyword>
<feature type="binding site" evidence="16">
    <location>
        <position position="147"/>
    </location>
    <ligand>
        <name>ATP</name>
        <dbReference type="ChEBI" id="CHEBI:30616"/>
    </ligand>
</feature>
<evidence type="ECO:0000313" key="18">
    <source>
        <dbReference type="Proteomes" id="UP000198584"/>
    </source>
</evidence>
<keyword evidence="13 16" id="KW-0173">Coenzyme A biosynthesis</keyword>
<dbReference type="Gene3D" id="3.30.420.40">
    <property type="match status" value="2"/>
</dbReference>
<dbReference type="NCBIfam" id="TIGR00671">
    <property type="entry name" value="baf"/>
    <property type="match status" value="1"/>
</dbReference>
<evidence type="ECO:0000256" key="2">
    <source>
        <dbReference type="ARBA" id="ARBA00001958"/>
    </source>
</evidence>
<feature type="binding site" evidence="16">
    <location>
        <position position="144"/>
    </location>
    <ligand>
        <name>K(+)</name>
        <dbReference type="ChEBI" id="CHEBI:29103"/>
    </ligand>
</feature>
<reference evidence="17 18" key="1">
    <citation type="submission" date="2016-10" db="EMBL/GenBank/DDBJ databases">
        <authorList>
            <person name="de Groot N.N."/>
        </authorList>
    </citation>
    <scope>NUCLEOTIDE SEQUENCE [LARGE SCALE GENOMIC DNA]</scope>
    <source>
        <strain evidence="17 18">CCM7597</strain>
    </source>
</reference>
<dbReference type="UniPathway" id="UPA00241">
    <property type="reaction ID" value="UER00352"/>
</dbReference>
<feature type="active site" description="Proton acceptor" evidence="16">
    <location>
        <position position="124"/>
    </location>
</feature>
<dbReference type="HAMAP" id="MF_01274">
    <property type="entry name" value="Pantothen_kinase_3"/>
    <property type="match status" value="1"/>
</dbReference>
<dbReference type="CDD" id="cd24015">
    <property type="entry name" value="ASKHA_NBD_PanK-III"/>
    <property type="match status" value="1"/>
</dbReference>
<dbReference type="InterPro" id="IPR043129">
    <property type="entry name" value="ATPase_NBD"/>
</dbReference>
<feature type="binding site" evidence="16">
    <location>
        <begin position="122"/>
        <end position="125"/>
    </location>
    <ligand>
        <name>substrate</name>
    </ligand>
</feature>
<evidence type="ECO:0000256" key="8">
    <source>
        <dbReference type="ARBA" id="ARBA00022679"/>
    </source>
</evidence>
<evidence type="ECO:0000256" key="7">
    <source>
        <dbReference type="ARBA" id="ARBA00022490"/>
    </source>
</evidence>
<evidence type="ECO:0000256" key="16">
    <source>
        <dbReference type="HAMAP-Rule" id="MF_01274"/>
    </source>
</evidence>
<organism evidence="17 18">
    <name type="scientific">Thalassobacillus cyri</name>
    <dbReference type="NCBI Taxonomy" id="571932"/>
    <lineage>
        <taxon>Bacteria</taxon>
        <taxon>Bacillati</taxon>
        <taxon>Bacillota</taxon>
        <taxon>Bacilli</taxon>
        <taxon>Bacillales</taxon>
        <taxon>Bacillaceae</taxon>
        <taxon>Thalassobacillus</taxon>
    </lineage>
</organism>
<comment type="subunit">
    <text evidence="5 16">Homodimer.</text>
</comment>
<comment type="similarity">
    <text evidence="14 16">Belongs to the type III pantothenate kinase family.</text>
</comment>
<comment type="subcellular location">
    <subcellularLocation>
        <location evidence="3 16">Cytoplasm</location>
    </subcellularLocation>
</comment>
<comment type="pathway">
    <text evidence="4 16">Cofactor biosynthesis; coenzyme A biosynthesis; CoA from (R)-pantothenate: step 1/5.</text>
</comment>
<keyword evidence="18" id="KW-1185">Reference proteome</keyword>
<evidence type="ECO:0000313" key="17">
    <source>
        <dbReference type="EMBL" id="SEB20207.1"/>
    </source>
</evidence>
<keyword evidence="7 16" id="KW-0963">Cytoplasm</keyword>
<feature type="binding site" evidence="16">
    <location>
        <begin position="20"/>
        <end position="27"/>
    </location>
    <ligand>
        <name>ATP</name>
        <dbReference type="ChEBI" id="CHEBI:30616"/>
    </ligand>
</feature>
<accession>A0A1H4HEF1</accession>
<evidence type="ECO:0000256" key="14">
    <source>
        <dbReference type="ARBA" id="ARBA00038036"/>
    </source>
</evidence>
<feature type="binding site" evidence="16">
    <location>
        <position position="199"/>
    </location>
    <ligand>
        <name>substrate</name>
    </ligand>
</feature>
<protein>
    <recommendedName>
        <fullName evidence="15 16">Type III pantothenate kinase</fullName>
        <ecNumber evidence="6 16">2.7.1.33</ecNumber>
    </recommendedName>
    <alternativeName>
        <fullName evidence="16">PanK-III</fullName>
    </alternativeName>
    <alternativeName>
        <fullName evidence="16">Pantothenic acid kinase</fullName>
    </alternativeName>
</protein>
<evidence type="ECO:0000256" key="10">
    <source>
        <dbReference type="ARBA" id="ARBA00022777"/>
    </source>
</evidence>
<comment type="function">
    <text evidence="16">Catalyzes the phosphorylation of pantothenate (Pan), the first step in CoA biosynthesis.</text>
</comment>
<evidence type="ECO:0000256" key="3">
    <source>
        <dbReference type="ARBA" id="ARBA00004496"/>
    </source>
</evidence>
<evidence type="ECO:0000256" key="4">
    <source>
        <dbReference type="ARBA" id="ARBA00005225"/>
    </source>
</evidence>
<dbReference type="AlphaFoldDB" id="A0A1H4HEF1"/>
<proteinExistence type="inferred from homology"/>
<dbReference type="Pfam" id="PF03309">
    <property type="entry name" value="Pan_kinase"/>
    <property type="match status" value="1"/>
</dbReference>
<evidence type="ECO:0000256" key="9">
    <source>
        <dbReference type="ARBA" id="ARBA00022741"/>
    </source>
</evidence>
<dbReference type="GO" id="GO:0005737">
    <property type="term" value="C:cytoplasm"/>
    <property type="evidence" value="ECO:0007669"/>
    <property type="project" value="UniProtKB-SubCell"/>
</dbReference>
<comment type="cofactor">
    <cofactor evidence="16">
        <name>NH4(+)</name>
        <dbReference type="ChEBI" id="CHEBI:28938"/>
    </cofactor>
    <cofactor evidence="16">
        <name>K(+)</name>
        <dbReference type="ChEBI" id="CHEBI:29103"/>
    </cofactor>
    <text evidence="16">A monovalent cation. Ammonium or potassium.</text>
</comment>